<dbReference type="PROSITE" id="PS51125">
    <property type="entry name" value="NHL"/>
    <property type="match status" value="1"/>
</dbReference>
<dbReference type="CDD" id="cd05819">
    <property type="entry name" value="NHL"/>
    <property type="match status" value="1"/>
</dbReference>
<evidence type="ECO:0000256" key="1">
    <source>
        <dbReference type="ARBA" id="ARBA00022737"/>
    </source>
</evidence>
<dbReference type="Proteomes" id="UP000663877">
    <property type="component" value="Unassembled WGS sequence"/>
</dbReference>
<dbReference type="InterPro" id="IPR011042">
    <property type="entry name" value="6-blade_b-propeller_TolB-like"/>
</dbReference>
<reference evidence="4" key="1">
    <citation type="submission" date="2021-02" db="EMBL/GenBank/DDBJ databases">
        <authorList>
            <person name="Nowell W R."/>
        </authorList>
    </citation>
    <scope>NUCLEOTIDE SEQUENCE</scope>
</reference>
<protein>
    <submittedName>
        <fullName evidence="4">Uncharacterized protein</fullName>
    </submittedName>
</protein>
<dbReference type="InterPro" id="IPR050952">
    <property type="entry name" value="TRIM-NHL_E3_ligases"/>
</dbReference>
<dbReference type="GO" id="GO:0000209">
    <property type="term" value="P:protein polyubiquitination"/>
    <property type="evidence" value="ECO:0007669"/>
    <property type="project" value="TreeGrafter"/>
</dbReference>
<comment type="caution">
    <text evidence="4">The sequence shown here is derived from an EMBL/GenBank/DDBJ whole genome shotgun (WGS) entry which is preliminary data.</text>
</comment>
<dbReference type="InterPro" id="IPR001258">
    <property type="entry name" value="NHL_repeat"/>
</dbReference>
<dbReference type="GO" id="GO:0061630">
    <property type="term" value="F:ubiquitin protein ligase activity"/>
    <property type="evidence" value="ECO:0007669"/>
    <property type="project" value="TreeGrafter"/>
</dbReference>
<keyword evidence="5" id="KW-1185">Reference proteome</keyword>
<dbReference type="SUPFAM" id="SSF63829">
    <property type="entry name" value="Calcium-dependent phosphotriesterase"/>
    <property type="match status" value="1"/>
</dbReference>
<dbReference type="Pfam" id="PF01436">
    <property type="entry name" value="NHL"/>
    <property type="match status" value="1"/>
</dbReference>
<organism evidence="4 5">
    <name type="scientific">Adineta steineri</name>
    <dbReference type="NCBI Taxonomy" id="433720"/>
    <lineage>
        <taxon>Eukaryota</taxon>
        <taxon>Metazoa</taxon>
        <taxon>Spiralia</taxon>
        <taxon>Gnathifera</taxon>
        <taxon>Rotifera</taxon>
        <taxon>Eurotatoria</taxon>
        <taxon>Bdelloidea</taxon>
        <taxon>Adinetida</taxon>
        <taxon>Adinetidae</taxon>
        <taxon>Adineta</taxon>
    </lineage>
</organism>
<gene>
    <name evidence="3" type="ORF">BJG266_LOCUS25282</name>
    <name evidence="4" type="ORF">QVE165_LOCUS36688</name>
</gene>
<evidence type="ECO:0000313" key="5">
    <source>
        <dbReference type="Proteomes" id="UP000663832"/>
    </source>
</evidence>
<dbReference type="PANTHER" id="PTHR24104:SF25">
    <property type="entry name" value="PROTEIN LIN-41"/>
    <property type="match status" value="1"/>
</dbReference>
<dbReference type="EMBL" id="CAJNOI010000192">
    <property type="protein sequence ID" value="CAF1172565.1"/>
    <property type="molecule type" value="Genomic_DNA"/>
</dbReference>
<dbReference type="Gene3D" id="2.40.10.500">
    <property type="match status" value="1"/>
</dbReference>
<feature type="repeat" description="NHL" evidence="2">
    <location>
        <begin position="112"/>
        <end position="137"/>
    </location>
</feature>
<keyword evidence="1" id="KW-0677">Repeat</keyword>
<dbReference type="AlphaFoldDB" id="A0A815L7P6"/>
<dbReference type="Gene3D" id="2.120.10.30">
    <property type="entry name" value="TolB, C-terminal domain"/>
    <property type="match status" value="1"/>
</dbReference>
<evidence type="ECO:0000313" key="3">
    <source>
        <dbReference type="EMBL" id="CAF1172565.1"/>
    </source>
</evidence>
<dbReference type="GO" id="GO:0043161">
    <property type="term" value="P:proteasome-mediated ubiquitin-dependent protein catabolic process"/>
    <property type="evidence" value="ECO:0007669"/>
    <property type="project" value="TreeGrafter"/>
</dbReference>
<evidence type="ECO:0000313" key="4">
    <source>
        <dbReference type="EMBL" id="CAF1399763.1"/>
    </source>
</evidence>
<evidence type="ECO:0000256" key="2">
    <source>
        <dbReference type="PROSITE-ProRule" id="PRU00504"/>
    </source>
</evidence>
<sequence length="144" mass="16241">MDKHGFLYVSDAGKNEVRRWKMGEYNNEGIVVAGGHGEGDQLNQLDSSSFIFVDEDQSVYISDNNNNRVIVDHLGQIYVADCGNDRLIRWYERKEEGGIVVGGNGHGNQSDQLNCPMGLSFDAEGNLYVTDSWNHRVERFEIIL</sequence>
<accession>A0A815L7P6</accession>
<dbReference type="GO" id="GO:0008270">
    <property type="term" value="F:zinc ion binding"/>
    <property type="evidence" value="ECO:0007669"/>
    <property type="project" value="UniProtKB-KW"/>
</dbReference>
<dbReference type="OrthoDB" id="10044233at2759"/>
<dbReference type="Proteomes" id="UP000663832">
    <property type="component" value="Unassembled WGS sequence"/>
</dbReference>
<dbReference type="EMBL" id="CAJNOM010000371">
    <property type="protein sequence ID" value="CAF1399763.1"/>
    <property type="molecule type" value="Genomic_DNA"/>
</dbReference>
<name>A0A815L7P6_9BILA</name>
<dbReference type="PANTHER" id="PTHR24104">
    <property type="entry name" value="E3 UBIQUITIN-PROTEIN LIGASE NHLRC1-RELATED"/>
    <property type="match status" value="1"/>
</dbReference>
<proteinExistence type="predicted"/>